<dbReference type="Pfam" id="PF01150">
    <property type="entry name" value="GDA1_CD39"/>
    <property type="match status" value="2"/>
</dbReference>
<dbReference type="GO" id="GO:0016491">
    <property type="term" value="F:oxidoreductase activity"/>
    <property type="evidence" value="ECO:0007669"/>
    <property type="project" value="InterPro"/>
</dbReference>
<evidence type="ECO:0000313" key="10">
    <source>
        <dbReference type="Proteomes" id="UP000663864"/>
    </source>
</evidence>
<accession>A0A813XR11</accession>
<keyword evidence="2" id="KW-0378">Hydrolase</keyword>
<evidence type="ECO:0000313" key="9">
    <source>
        <dbReference type="EMBL" id="CAF3755886.1"/>
    </source>
</evidence>
<dbReference type="PANTHER" id="PTHR11782:SF127">
    <property type="entry name" value="NTPASE, ISOFORM F"/>
    <property type="match status" value="1"/>
</dbReference>
<dbReference type="EMBL" id="CAJNOT010000165">
    <property type="protein sequence ID" value="CAF0874152.1"/>
    <property type="molecule type" value="Genomic_DNA"/>
</dbReference>
<dbReference type="CDD" id="cd03024">
    <property type="entry name" value="DsbA_FrnE"/>
    <property type="match status" value="1"/>
</dbReference>
<sequence length="719" mass="83626">MSRVATATGYLEEQSQEQEIRKRLSNKNPEKKMIPLFYRRKRPSNLFNLMRYLLFILIFLTFILILYSSLSLSPFLRLLDPYSYVLVLDAGSTGTRLHVYKFRSSADNENDDTFVLRSEVFKEYKPGLSSFADQVYKAEEQINDLLKIADKEVSRFKHRNTPLVLRATAGLRLLNETKQKLLLDSVSNTFNKYGFYRPKMDIAVMNETEEGIDAWLTLVYLKGEQFYASRIAALDLGGGSTQITYNPSLSNTSLAEKLNLLLKAQQPIEPKEINAFRDLANKKKKQMPRIDVDQADLEEIKPAKIVNIRDKKSDNKNLNEEEILMRHMHQFRMFRRDIKLYSRSYLGYGLMIARQTIFINETNDKQLIQSHQLKSRCFLNDVTGKFKFQEVVWTVQSQQDINEEERFYSCLSLIDDYVGLNVERGVGLDQMSIYVFSYFYDIASEAGLLSSEGDPSSITIMPIRVLKQTAKNVCQGRTTTSKEHPFLCFDLTYIYSLLTKGYGLSEEVLIHICKKIQQFEVAWSLAWCYIGKRRLENALSQINLSNINLSINWYPFQLDPNLPRDGSVMKIDRYKEKFRKSFIRENLSEIIEIGKQEGIHFSCGGKIGSTFDSHRLLYYVKQEENEQDLSDHKILIKLAEEIGFDSNKIKEFLQSDQYKKEVEQEINQSREGDISRVPHFRINDRIELSGAQHPPIFIQAFRKAGLQFKTKQVNSYIYF</sequence>
<comment type="caution">
    <text evidence="8">The sequence shown here is derived from an EMBL/GenBank/DDBJ whole genome shotgun (WGS) entry which is preliminary data.</text>
</comment>
<dbReference type="InterPro" id="IPR001853">
    <property type="entry name" value="DSBA-like_thioredoxin_dom"/>
</dbReference>
<dbReference type="Pfam" id="PF01323">
    <property type="entry name" value="DSBA"/>
    <property type="match status" value="1"/>
</dbReference>
<dbReference type="GO" id="GO:0016787">
    <property type="term" value="F:hydrolase activity"/>
    <property type="evidence" value="ECO:0007669"/>
    <property type="project" value="UniProtKB-KW"/>
</dbReference>
<keyword evidence="6" id="KW-1133">Transmembrane helix</keyword>
<dbReference type="EMBL" id="CAJOBD010001067">
    <property type="protein sequence ID" value="CAF3755886.1"/>
    <property type="molecule type" value="Genomic_DNA"/>
</dbReference>
<dbReference type="Proteomes" id="UP000663864">
    <property type="component" value="Unassembled WGS sequence"/>
</dbReference>
<evidence type="ECO:0000256" key="3">
    <source>
        <dbReference type="PIRSR" id="PIRSR600407-1"/>
    </source>
</evidence>
<evidence type="ECO:0000256" key="5">
    <source>
        <dbReference type="SAM" id="MobiDB-lite"/>
    </source>
</evidence>
<feature type="binding site" evidence="4">
    <location>
        <begin position="238"/>
        <end position="242"/>
    </location>
    <ligand>
        <name>ATP</name>
        <dbReference type="ChEBI" id="CHEBI:30616"/>
    </ligand>
</feature>
<feature type="active site" description="Proton acceptor" evidence="3">
    <location>
        <position position="210"/>
    </location>
</feature>
<evidence type="ECO:0000256" key="6">
    <source>
        <dbReference type="SAM" id="Phobius"/>
    </source>
</evidence>
<organism evidence="8 10">
    <name type="scientific">Rotaria sordida</name>
    <dbReference type="NCBI Taxonomy" id="392033"/>
    <lineage>
        <taxon>Eukaryota</taxon>
        <taxon>Metazoa</taxon>
        <taxon>Spiralia</taxon>
        <taxon>Gnathifera</taxon>
        <taxon>Rotifera</taxon>
        <taxon>Eurotatoria</taxon>
        <taxon>Bdelloidea</taxon>
        <taxon>Philodinida</taxon>
        <taxon>Philodinidae</taxon>
        <taxon>Rotaria</taxon>
    </lineage>
</organism>
<protein>
    <recommendedName>
        <fullName evidence="7">DSBA-like thioredoxin domain-containing protein</fullName>
    </recommendedName>
</protein>
<name>A0A813XR11_9BILA</name>
<evidence type="ECO:0000259" key="7">
    <source>
        <dbReference type="Pfam" id="PF01323"/>
    </source>
</evidence>
<dbReference type="SUPFAM" id="SSF52833">
    <property type="entry name" value="Thioredoxin-like"/>
    <property type="match status" value="1"/>
</dbReference>
<dbReference type="Gene3D" id="3.30.420.40">
    <property type="match status" value="1"/>
</dbReference>
<dbReference type="AlphaFoldDB" id="A0A813XR11"/>
<evidence type="ECO:0000313" key="8">
    <source>
        <dbReference type="EMBL" id="CAF0874152.1"/>
    </source>
</evidence>
<dbReference type="PANTHER" id="PTHR11782">
    <property type="entry name" value="ADENOSINE/GUANOSINE DIPHOSPHATASE"/>
    <property type="match status" value="1"/>
</dbReference>
<dbReference type="Proteomes" id="UP000663836">
    <property type="component" value="Unassembled WGS sequence"/>
</dbReference>
<feature type="region of interest" description="Disordered" evidence="5">
    <location>
        <begin position="1"/>
        <end position="20"/>
    </location>
</feature>
<keyword evidence="6" id="KW-0812">Transmembrane</keyword>
<proteinExistence type="inferred from homology"/>
<evidence type="ECO:0000256" key="1">
    <source>
        <dbReference type="ARBA" id="ARBA00009283"/>
    </source>
</evidence>
<keyword evidence="6" id="KW-0472">Membrane</keyword>
<dbReference type="GO" id="GO:0005524">
    <property type="term" value="F:ATP binding"/>
    <property type="evidence" value="ECO:0007669"/>
    <property type="project" value="UniProtKB-KW"/>
</dbReference>
<gene>
    <name evidence="9" type="ORF">JBS370_LOCUS12834</name>
    <name evidence="8" type="ORF">ZHD862_LOCUS6039</name>
</gene>
<dbReference type="Gene3D" id="3.40.30.10">
    <property type="entry name" value="Glutaredoxin"/>
    <property type="match status" value="1"/>
</dbReference>
<keyword evidence="4" id="KW-0067">ATP-binding</keyword>
<evidence type="ECO:0000256" key="4">
    <source>
        <dbReference type="PIRSR" id="PIRSR600407-2"/>
    </source>
</evidence>
<comment type="similarity">
    <text evidence="1">Belongs to the GDA1/CD39 NTPase family.</text>
</comment>
<keyword evidence="4" id="KW-0547">Nucleotide-binding</keyword>
<dbReference type="Gene3D" id="3.30.420.150">
    <property type="entry name" value="Exopolyphosphatase. Domain 2"/>
    <property type="match status" value="1"/>
</dbReference>
<feature type="domain" description="DSBA-like thioredoxin" evidence="7">
    <location>
        <begin position="527"/>
        <end position="697"/>
    </location>
</feature>
<evidence type="ECO:0000256" key="2">
    <source>
        <dbReference type="ARBA" id="ARBA00022801"/>
    </source>
</evidence>
<reference evidence="8" key="1">
    <citation type="submission" date="2021-02" db="EMBL/GenBank/DDBJ databases">
        <authorList>
            <person name="Nowell W R."/>
        </authorList>
    </citation>
    <scope>NUCLEOTIDE SEQUENCE</scope>
</reference>
<dbReference type="InterPro" id="IPR036249">
    <property type="entry name" value="Thioredoxin-like_sf"/>
</dbReference>
<dbReference type="InterPro" id="IPR000407">
    <property type="entry name" value="GDA1_CD39_NTPase"/>
</dbReference>
<feature type="transmembrane region" description="Helical" evidence="6">
    <location>
        <begin position="49"/>
        <end position="70"/>
    </location>
</feature>